<dbReference type="InterPro" id="IPR036464">
    <property type="entry name" value="Rubisco_LSMT_subst-bd_sf"/>
</dbReference>
<dbReference type="SUPFAM" id="SSF81822">
    <property type="entry name" value="RuBisCo LSMT C-terminal, substrate-binding domain"/>
    <property type="match status" value="1"/>
</dbReference>
<dbReference type="Gene3D" id="3.90.1410.10">
    <property type="entry name" value="set domain protein methyltransferase, domain 1"/>
    <property type="match status" value="1"/>
</dbReference>
<evidence type="ECO:0000256" key="3">
    <source>
        <dbReference type="ARBA" id="ARBA00022691"/>
    </source>
</evidence>
<accession>A0A7S2WXS5</accession>
<evidence type="ECO:0000313" key="6">
    <source>
        <dbReference type="EMBL" id="CAD9713483.1"/>
    </source>
</evidence>
<keyword evidence="1" id="KW-0489">Methyltransferase</keyword>
<proteinExistence type="predicted"/>
<dbReference type="PANTHER" id="PTHR13271">
    <property type="entry name" value="UNCHARACTERIZED PUTATIVE METHYLTRANSFERASE"/>
    <property type="match status" value="1"/>
</dbReference>
<name>A0A7S2WXS5_9CHLO</name>
<dbReference type="Pfam" id="PF09273">
    <property type="entry name" value="Rubis-subs-bind"/>
    <property type="match status" value="1"/>
</dbReference>
<dbReference type="InterPro" id="IPR001214">
    <property type="entry name" value="SET_dom"/>
</dbReference>
<dbReference type="PANTHER" id="PTHR13271:SF91">
    <property type="entry name" value="PROTEIN SET DOMAIN GROUP 40"/>
    <property type="match status" value="1"/>
</dbReference>
<dbReference type="CDD" id="cd10527">
    <property type="entry name" value="SET_LSMT"/>
    <property type="match status" value="1"/>
</dbReference>
<gene>
    <name evidence="5" type="ORF">CPRI1469_LOCUS2334</name>
    <name evidence="6" type="ORF">CPRI1469_LOCUS2335</name>
</gene>
<keyword evidence="2" id="KW-0808">Transferase</keyword>
<protein>
    <recommendedName>
        <fullName evidence="4">SET domain-containing protein</fullName>
    </recommendedName>
</protein>
<keyword evidence="3" id="KW-0949">S-adenosyl-L-methionine</keyword>
<sequence length="463" mass="51940">MEPERTMTAGVTSAEAASCSSPCSDAVRDLLDWARSRGLELKNARAEKVEEGGRGIVATRDLEPHSEVLRIPLGLIMRSKRKIPGLSSTDVLALALLRERERKDKSPFDLYVRSLPGSYALLCHWSKPVARELQDRSFEQHHADLRDKLLENYKKLCAFGSGEGQTASLSCPTRFSFDEFLWATSTILSRSVYLPGTGDEAGGLCPIGDLFNYCPPAGPDPTGLPQAFVDHWERVMAGKKKRKRGESAFEGVSGSGVYDERTQYFVFKTGERCYKKGEQIFVTYGMYDNRSLIEIYGFLIEDNAQDSVRLDGVLPDSVLEDAALQLEGSSYEVYQNGFPGWDLLCLVRWKVACDQNAKDSAKWKQRILQGSPVSVALESKAFAFLKEVLRTRLEMFPTRVEEDEKILNDLSSDDGGEAEDETMKLAVQWRLCQKRILHKSISNCELYQNFLTENPLVDLDLLA</sequence>
<feature type="domain" description="SET" evidence="4">
    <location>
        <begin position="37"/>
        <end position="285"/>
    </location>
</feature>
<evidence type="ECO:0000259" key="4">
    <source>
        <dbReference type="PROSITE" id="PS50280"/>
    </source>
</evidence>
<reference evidence="6" key="1">
    <citation type="submission" date="2021-01" db="EMBL/GenBank/DDBJ databases">
        <authorList>
            <person name="Corre E."/>
            <person name="Pelletier E."/>
            <person name="Niang G."/>
            <person name="Scheremetjew M."/>
            <person name="Finn R."/>
            <person name="Kale V."/>
            <person name="Holt S."/>
            <person name="Cochrane G."/>
            <person name="Meng A."/>
            <person name="Brown T."/>
            <person name="Cohen L."/>
        </authorList>
    </citation>
    <scope>NUCLEOTIDE SEQUENCE</scope>
    <source>
        <strain evidence="6">CCMP1205</strain>
    </source>
</reference>
<dbReference type="AlphaFoldDB" id="A0A7S2WXS5"/>
<evidence type="ECO:0000313" key="5">
    <source>
        <dbReference type="EMBL" id="CAD9713482.1"/>
    </source>
</evidence>
<dbReference type="InterPro" id="IPR046341">
    <property type="entry name" value="SET_dom_sf"/>
</dbReference>
<dbReference type="EMBL" id="HBHL01003738">
    <property type="protein sequence ID" value="CAD9713483.1"/>
    <property type="molecule type" value="Transcribed_RNA"/>
</dbReference>
<dbReference type="InterPro" id="IPR015353">
    <property type="entry name" value="Rubisco_LSMT_subst-bd"/>
</dbReference>
<organism evidence="6">
    <name type="scientific">Chloropicon primus</name>
    <dbReference type="NCBI Taxonomy" id="1764295"/>
    <lineage>
        <taxon>Eukaryota</taxon>
        <taxon>Viridiplantae</taxon>
        <taxon>Chlorophyta</taxon>
        <taxon>Chloropicophyceae</taxon>
        <taxon>Chloropicales</taxon>
        <taxon>Chloropicaceae</taxon>
        <taxon>Chloropicon</taxon>
    </lineage>
</organism>
<evidence type="ECO:0000256" key="2">
    <source>
        <dbReference type="ARBA" id="ARBA00022679"/>
    </source>
</evidence>
<evidence type="ECO:0000256" key="1">
    <source>
        <dbReference type="ARBA" id="ARBA00022603"/>
    </source>
</evidence>
<dbReference type="SUPFAM" id="SSF82199">
    <property type="entry name" value="SET domain"/>
    <property type="match status" value="1"/>
</dbReference>
<dbReference type="PROSITE" id="PS50280">
    <property type="entry name" value="SET"/>
    <property type="match status" value="1"/>
</dbReference>
<dbReference type="EMBL" id="HBHL01003736">
    <property type="protein sequence ID" value="CAD9713482.1"/>
    <property type="molecule type" value="Transcribed_RNA"/>
</dbReference>
<dbReference type="Gene3D" id="3.90.1420.10">
    <property type="entry name" value="Rubisco LSMT, substrate-binding domain"/>
    <property type="match status" value="1"/>
</dbReference>
<dbReference type="GO" id="GO:0016279">
    <property type="term" value="F:protein-lysine N-methyltransferase activity"/>
    <property type="evidence" value="ECO:0007669"/>
    <property type="project" value="TreeGrafter"/>
</dbReference>
<dbReference type="GO" id="GO:0032259">
    <property type="term" value="P:methylation"/>
    <property type="evidence" value="ECO:0007669"/>
    <property type="project" value="UniProtKB-KW"/>
</dbReference>
<dbReference type="InterPro" id="IPR050600">
    <property type="entry name" value="SETD3_SETD6_MTase"/>
</dbReference>